<organism evidence="1 2">
    <name type="scientific">Entomophthora muscae</name>
    <dbReference type="NCBI Taxonomy" id="34485"/>
    <lineage>
        <taxon>Eukaryota</taxon>
        <taxon>Fungi</taxon>
        <taxon>Fungi incertae sedis</taxon>
        <taxon>Zoopagomycota</taxon>
        <taxon>Entomophthoromycotina</taxon>
        <taxon>Entomophthoromycetes</taxon>
        <taxon>Entomophthorales</taxon>
        <taxon>Entomophthoraceae</taxon>
        <taxon>Entomophthora</taxon>
    </lineage>
</organism>
<dbReference type="Proteomes" id="UP001165960">
    <property type="component" value="Unassembled WGS sequence"/>
</dbReference>
<protein>
    <submittedName>
        <fullName evidence="1">Uncharacterized protein</fullName>
    </submittedName>
</protein>
<gene>
    <name evidence="1" type="ORF">DSO57_1016055</name>
</gene>
<evidence type="ECO:0000313" key="2">
    <source>
        <dbReference type="Proteomes" id="UP001165960"/>
    </source>
</evidence>
<accession>A0ACC2UQH4</accession>
<evidence type="ECO:0000313" key="1">
    <source>
        <dbReference type="EMBL" id="KAJ9089135.1"/>
    </source>
</evidence>
<reference evidence="1" key="1">
    <citation type="submission" date="2022-04" db="EMBL/GenBank/DDBJ databases">
        <title>Genome of the entomopathogenic fungus Entomophthora muscae.</title>
        <authorList>
            <person name="Elya C."/>
            <person name="Lovett B.R."/>
            <person name="Lee E."/>
            <person name="Macias A.M."/>
            <person name="Hajek A.E."/>
            <person name="De Bivort B.L."/>
            <person name="Kasson M.T."/>
            <person name="De Fine Licht H.H."/>
            <person name="Stajich J.E."/>
        </authorList>
    </citation>
    <scope>NUCLEOTIDE SEQUENCE</scope>
    <source>
        <strain evidence="1">Berkeley</strain>
    </source>
</reference>
<keyword evidence="2" id="KW-1185">Reference proteome</keyword>
<proteinExistence type="predicted"/>
<dbReference type="EMBL" id="QTSX02000064">
    <property type="protein sequence ID" value="KAJ9089135.1"/>
    <property type="molecule type" value="Genomic_DNA"/>
</dbReference>
<comment type="caution">
    <text evidence="1">The sequence shown here is derived from an EMBL/GenBank/DDBJ whole genome shotgun (WGS) entry which is preliminary data.</text>
</comment>
<name>A0ACC2UQH4_9FUNG</name>
<sequence>MVSDTSKFRELDCISSGLEITLQSIAFGPAVCDQASPKFPPLFRNSQGESNSDGKLKLGWVAQVGGALKNKRNQGAAPMTCVLGGQLSIDSLNRIDYS</sequence>